<evidence type="ECO:0000256" key="12">
    <source>
        <dbReference type="SAM" id="Phobius"/>
    </source>
</evidence>
<evidence type="ECO:0000256" key="7">
    <source>
        <dbReference type="ARBA" id="ARBA00022989"/>
    </source>
</evidence>
<keyword evidence="11" id="KW-0479">Metal-binding</keyword>
<protein>
    <recommendedName>
        <fullName evidence="10">Trk system potassium uptake protein</fullName>
    </recommendedName>
</protein>
<comment type="subcellular location">
    <subcellularLocation>
        <location evidence="10">Cell inner membrane</location>
        <topology evidence="10">Multi-pass membrane protein</topology>
    </subcellularLocation>
    <subcellularLocation>
        <location evidence="1">Cell membrane</location>
        <topology evidence="1">Multi-pass membrane protein</topology>
    </subcellularLocation>
</comment>
<keyword evidence="14" id="KW-1185">Reference proteome</keyword>
<dbReference type="GO" id="GO:0046872">
    <property type="term" value="F:metal ion binding"/>
    <property type="evidence" value="ECO:0007669"/>
    <property type="project" value="UniProtKB-KW"/>
</dbReference>
<keyword evidence="8 10" id="KW-0406">Ion transport</keyword>
<comment type="caution">
    <text evidence="13">The sequence shown here is derived from an EMBL/GenBank/DDBJ whole genome shotgun (WGS) entry which is preliminary data.</text>
</comment>
<keyword evidence="6 10" id="KW-0630">Potassium</keyword>
<reference evidence="13 14" key="1">
    <citation type="journal article" date="2014" name="Antonie Van Leeuwenhoek">
        <title>Hyphomonas beringensis sp. nov. and Hyphomonas chukchiensis sp. nov., isolated from surface seawater of the Bering Sea and Chukchi Sea.</title>
        <authorList>
            <person name="Li C."/>
            <person name="Lai Q."/>
            <person name="Li G."/>
            <person name="Dong C."/>
            <person name="Wang J."/>
            <person name="Liao Y."/>
            <person name="Shao Z."/>
        </authorList>
    </citation>
    <scope>NUCLEOTIDE SEQUENCE [LARGE SCALE GENOMIC DNA]</scope>
    <source>
        <strain evidence="13 14">MHS-2</strain>
    </source>
</reference>
<dbReference type="RefSeq" id="WP_035619394.1">
    <property type="nucleotide sequence ID" value="NZ_ARYK01000013.1"/>
</dbReference>
<evidence type="ECO:0000256" key="2">
    <source>
        <dbReference type="ARBA" id="ARBA00022448"/>
    </source>
</evidence>
<evidence type="ECO:0000256" key="3">
    <source>
        <dbReference type="ARBA" id="ARBA00022475"/>
    </source>
</evidence>
<dbReference type="eggNOG" id="COG0168">
    <property type="taxonomic scope" value="Bacteria"/>
</dbReference>
<feature type="transmembrane region" description="Helical" evidence="12">
    <location>
        <begin position="454"/>
        <end position="477"/>
    </location>
</feature>
<feature type="transmembrane region" description="Helical" evidence="12">
    <location>
        <begin position="37"/>
        <end position="57"/>
    </location>
</feature>
<keyword evidence="7 12" id="KW-1133">Transmembrane helix</keyword>
<dbReference type="GO" id="GO:0005886">
    <property type="term" value="C:plasma membrane"/>
    <property type="evidence" value="ECO:0007669"/>
    <property type="project" value="UniProtKB-SubCell"/>
</dbReference>
<keyword evidence="10" id="KW-0997">Cell inner membrane</keyword>
<evidence type="ECO:0000313" key="13">
    <source>
        <dbReference type="EMBL" id="KCZ87334.1"/>
    </source>
</evidence>
<comment type="function">
    <text evidence="10">Low-affinity potassium transport system. Interacts with Trk system potassium uptake protein TrkA.</text>
</comment>
<proteinExistence type="inferred from homology"/>
<feature type="transmembrane region" description="Helical" evidence="12">
    <location>
        <begin position="235"/>
        <end position="257"/>
    </location>
</feature>
<feature type="binding site" evidence="11">
    <location>
        <position position="109"/>
    </location>
    <ligand>
        <name>K(+)</name>
        <dbReference type="ChEBI" id="CHEBI:29103"/>
    </ligand>
</feature>
<feature type="binding site" evidence="11">
    <location>
        <position position="108"/>
    </location>
    <ligand>
        <name>K(+)</name>
        <dbReference type="ChEBI" id="CHEBI:29103"/>
    </ligand>
</feature>
<dbReference type="PATRIC" id="fig|1280950.3.peg.3372"/>
<feature type="transmembrane region" description="Helical" evidence="12">
    <location>
        <begin position="69"/>
        <end position="90"/>
    </location>
</feature>
<keyword evidence="9 10" id="KW-0472">Membrane</keyword>
<feature type="binding site" evidence="11">
    <location>
        <position position="216"/>
    </location>
    <ligand>
        <name>K(+)</name>
        <dbReference type="ChEBI" id="CHEBI:29103"/>
    </ligand>
</feature>
<dbReference type="STRING" id="1280950.HJO_16847"/>
<keyword evidence="5 12" id="KW-0812">Transmembrane</keyword>
<feature type="transmembrane region" description="Helical" evidence="12">
    <location>
        <begin position="125"/>
        <end position="147"/>
    </location>
</feature>
<keyword evidence="3 10" id="KW-1003">Cell membrane</keyword>
<dbReference type="InterPro" id="IPR004772">
    <property type="entry name" value="TrkH"/>
</dbReference>
<dbReference type="EMBL" id="ARYK01000013">
    <property type="protein sequence ID" value="KCZ87334.1"/>
    <property type="molecule type" value="Genomic_DNA"/>
</dbReference>
<feature type="binding site" evidence="11">
    <location>
        <position position="433"/>
    </location>
    <ligand>
        <name>K(+)</name>
        <dbReference type="ChEBI" id="CHEBI:29103"/>
    </ligand>
</feature>
<keyword evidence="4 10" id="KW-0633">Potassium transport</keyword>
<comment type="similarity">
    <text evidence="10">Belongs to the TrkH potassium transport family.</text>
</comment>
<organism evidence="13 14">
    <name type="scientific">Hyphomonas johnsonii MHS-2</name>
    <dbReference type="NCBI Taxonomy" id="1280950"/>
    <lineage>
        <taxon>Bacteria</taxon>
        <taxon>Pseudomonadati</taxon>
        <taxon>Pseudomonadota</taxon>
        <taxon>Alphaproteobacteria</taxon>
        <taxon>Hyphomonadales</taxon>
        <taxon>Hyphomonadaceae</taxon>
        <taxon>Hyphomonas</taxon>
    </lineage>
</organism>
<feature type="transmembrane region" description="Helical" evidence="12">
    <location>
        <begin position="331"/>
        <end position="352"/>
    </location>
</feature>
<accession>A0A059F9P5</accession>
<dbReference type="PANTHER" id="PTHR32024">
    <property type="entry name" value="TRK SYSTEM POTASSIUM UPTAKE PROTEIN TRKG-RELATED"/>
    <property type="match status" value="1"/>
</dbReference>
<dbReference type="OrthoDB" id="9810952at2"/>
<evidence type="ECO:0000256" key="9">
    <source>
        <dbReference type="ARBA" id="ARBA00023136"/>
    </source>
</evidence>
<feature type="binding site" evidence="11">
    <location>
        <position position="434"/>
    </location>
    <ligand>
        <name>K(+)</name>
        <dbReference type="ChEBI" id="CHEBI:29103"/>
    </ligand>
</feature>
<feature type="transmembrane region" description="Helical" evidence="12">
    <location>
        <begin position="176"/>
        <end position="198"/>
    </location>
</feature>
<name>A0A059F9P5_9PROT</name>
<dbReference type="InterPro" id="IPR003445">
    <property type="entry name" value="Cat_transpt"/>
</dbReference>
<feature type="binding site" evidence="11">
    <location>
        <position position="317"/>
    </location>
    <ligand>
        <name>K(+)</name>
        <dbReference type="ChEBI" id="CHEBI:29103"/>
    </ligand>
</feature>
<evidence type="ECO:0000256" key="8">
    <source>
        <dbReference type="ARBA" id="ARBA00023065"/>
    </source>
</evidence>
<sequence>MQLRPILLAIGIMTVLLGAAMIPCALMDVADKRPEAHVFAVSSFGSIFIGICLWVMARGGDQRTGQREAFLLTVLVWVFLPAIASIPFLASGMSLTDSFFECISGLTTTGATVLTGLDDMPRGLLLWRAILQWFGGIGIIVTAIAILPQLRVGGMQLFELESSDMSGKFLPRVADIAAYLGFTYLLISMLCAFLYSLAGMNWFDAITHSMTTMSAGGYSTHDLSFGYFNDTNAPYVATVFMFIAGLPQSLLAMLLLQGRIMPMLRDPQPRLYLAIAVTLSLIIVAYHEAVVDPRIFETAAHAFKDALFNIISVMTGTGYASAPYDTWGEPVMAIFLAATFVGGCAGSAACGLKMFRLEITAKAIVAYSQRMTMPHRRAPVRYAGKTVDEETLQSVMVFVFLYLTTFLLAAALLSLCGLDAMTAISGAATSVSNVGPGLGPIIGPSGTFQTLPDAAKWICAIAMLLGRLEFVAVFVVLTRRFWRG</sequence>
<dbReference type="Proteomes" id="UP000025171">
    <property type="component" value="Unassembled WGS sequence"/>
</dbReference>
<evidence type="ECO:0000313" key="14">
    <source>
        <dbReference type="Proteomes" id="UP000025171"/>
    </source>
</evidence>
<keyword evidence="2 10" id="KW-0813">Transport</keyword>
<dbReference type="PANTHER" id="PTHR32024:SF3">
    <property type="entry name" value="TRK SYSTEM POTASSIUM UPTAKE PROTEIN"/>
    <property type="match status" value="1"/>
</dbReference>
<dbReference type="Pfam" id="PF02386">
    <property type="entry name" value="TrkH"/>
    <property type="match status" value="1"/>
</dbReference>
<dbReference type="AlphaFoldDB" id="A0A059F9P5"/>
<dbReference type="PIRSF" id="PIRSF006247">
    <property type="entry name" value="TrkH"/>
    <property type="match status" value="1"/>
</dbReference>
<feature type="transmembrane region" description="Helical" evidence="12">
    <location>
        <begin position="269"/>
        <end position="287"/>
    </location>
</feature>
<evidence type="ECO:0000256" key="1">
    <source>
        <dbReference type="ARBA" id="ARBA00004651"/>
    </source>
</evidence>
<gene>
    <name evidence="13" type="ORF">HJO_16847</name>
</gene>
<evidence type="ECO:0000256" key="4">
    <source>
        <dbReference type="ARBA" id="ARBA00022538"/>
    </source>
</evidence>
<evidence type="ECO:0000256" key="10">
    <source>
        <dbReference type="PIRNR" id="PIRNR006247"/>
    </source>
</evidence>
<evidence type="ECO:0000256" key="11">
    <source>
        <dbReference type="PIRSR" id="PIRSR006247-1"/>
    </source>
</evidence>
<feature type="transmembrane region" description="Helical" evidence="12">
    <location>
        <begin position="395"/>
        <end position="415"/>
    </location>
</feature>
<dbReference type="GO" id="GO:0015379">
    <property type="term" value="F:potassium:chloride symporter activity"/>
    <property type="evidence" value="ECO:0007669"/>
    <property type="project" value="InterPro"/>
</dbReference>
<evidence type="ECO:0000256" key="6">
    <source>
        <dbReference type="ARBA" id="ARBA00022958"/>
    </source>
</evidence>
<evidence type="ECO:0000256" key="5">
    <source>
        <dbReference type="ARBA" id="ARBA00022692"/>
    </source>
</evidence>